<keyword evidence="1" id="KW-0812">Transmembrane</keyword>
<feature type="signal peptide" evidence="2">
    <location>
        <begin position="1"/>
        <end position="25"/>
    </location>
</feature>
<evidence type="ECO:0000313" key="3">
    <source>
        <dbReference type="EMBL" id="RKE94652.1"/>
    </source>
</evidence>
<keyword evidence="4" id="KW-1185">Reference proteome</keyword>
<gene>
    <name evidence="3" type="ORF">BXY80_1660</name>
</gene>
<keyword evidence="2" id="KW-0732">Signal</keyword>
<evidence type="ECO:0000256" key="2">
    <source>
        <dbReference type="SAM" id="SignalP"/>
    </source>
</evidence>
<dbReference type="PROSITE" id="PS51257">
    <property type="entry name" value="PROKAR_LIPOPROTEIN"/>
    <property type="match status" value="1"/>
</dbReference>
<name>A0A420DK99_9FLAO</name>
<dbReference type="AlphaFoldDB" id="A0A420DK99"/>
<dbReference type="Proteomes" id="UP000284892">
    <property type="component" value="Unassembled WGS sequence"/>
</dbReference>
<feature type="transmembrane region" description="Helical" evidence="1">
    <location>
        <begin position="166"/>
        <end position="195"/>
    </location>
</feature>
<evidence type="ECO:0000313" key="4">
    <source>
        <dbReference type="Proteomes" id="UP000284892"/>
    </source>
</evidence>
<dbReference type="OrthoDB" id="1453505at2"/>
<accession>A0A420DK99</accession>
<keyword evidence="1" id="KW-0472">Membrane</keyword>
<dbReference type="EMBL" id="RAQJ01000003">
    <property type="protein sequence ID" value="RKE94652.1"/>
    <property type="molecule type" value="Genomic_DNA"/>
</dbReference>
<comment type="caution">
    <text evidence="3">The sequence shown here is derived from an EMBL/GenBank/DDBJ whole genome shotgun (WGS) entry which is preliminary data.</text>
</comment>
<proteinExistence type="predicted"/>
<feature type="chain" id="PRO_5019087798" evidence="2">
    <location>
        <begin position="26"/>
        <end position="215"/>
    </location>
</feature>
<dbReference type="RefSeq" id="WP_147376115.1">
    <property type="nucleotide sequence ID" value="NZ_RAQJ01000003.1"/>
</dbReference>
<keyword evidence="1" id="KW-1133">Transmembrane helix</keyword>
<reference evidence="3 4" key="1">
    <citation type="submission" date="2018-09" db="EMBL/GenBank/DDBJ databases">
        <title>Genomic Encyclopedia of Archaeal and Bacterial Type Strains, Phase II (KMG-II): from individual species to whole genera.</title>
        <authorList>
            <person name="Goeker M."/>
        </authorList>
    </citation>
    <scope>NUCLEOTIDE SEQUENCE [LARGE SCALE GENOMIC DNA]</scope>
    <source>
        <strain evidence="3 4">DSM 26283</strain>
    </source>
</reference>
<organism evidence="3 4">
    <name type="scientific">Ichthyenterobacterium magnum</name>
    <dbReference type="NCBI Taxonomy" id="1230530"/>
    <lineage>
        <taxon>Bacteria</taxon>
        <taxon>Pseudomonadati</taxon>
        <taxon>Bacteroidota</taxon>
        <taxon>Flavobacteriia</taxon>
        <taxon>Flavobacteriales</taxon>
        <taxon>Flavobacteriaceae</taxon>
        <taxon>Ichthyenterobacterium</taxon>
    </lineage>
</organism>
<evidence type="ECO:0000256" key="1">
    <source>
        <dbReference type="SAM" id="Phobius"/>
    </source>
</evidence>
<sequence>MNILKNLRRPYFAMFLASLMLFVSCNQDSLIENPEVKTQTLDEYLIKHFELTSKMIELKSSVDYNIIDKLKKLQNKAIKKSDLKIAIKDENIEISDEIFELQQQIIENTKILYNNPKYNSLNQEEFLTLITNEINSQLQNKQIFSKKSDSCLDTFNSANESCLKSFGASLATVGVVGLFTSFGVGSLIGGGIALIRFGECNKSAQADLADCRDNQ</sequence>
<protein>
    <submittedName>
        <fullName evidence="3">Uncharacterized protein</fullName>
    </submittedName>
</protein>